<dbReference type="AlphaFoldDB" id="A0A0F7HPP4"/>
<keyword evidence="9" id="KW-1185">Reference proteome</keyword>
<dbReference type="EMBL" id="CP011366">
    <property type="protein sequence ID" value="AKG75151.1"/>
    <property type="molecule type" value="Genomic_DNA"/>
</dbReference>
<proteinExistence type="predicted"/>
<feature type="transmembrane region" description="Helical" evidence="5">
    <location>
        <begin position="21"/>
        <end position="38"/>
    </location>
</feature>
<organism evidence="8 10">
    <name type="scientific">Salinicoccus halodurans</name>
    <dbReference type="NCBI Taxonomy" id="407035"/>
    <lineage>
        <taxon>Bacteria</taxon>
        <taxon>Bacillati</taxon>
        <taxon>Bacillota</taxon>
        <taxon>Bacilli</taxon>
        <taxon>Bacillales</taxon>
        <taxon>Staphylococcaceae</taxon>
        <taxon>Salinicoccus</taxon>
    </lineage>
</organism>
<keyword evidence="4 5" id="KW-0472">Membrane</keyword>
<reference evidence="9" key="2">
    <citation type="submission" date="2015-04" db="EMBL/GenBank/DDBJ databases">
        <title>Complete genome sequence of Salinicoccus halodurans strain H3B36, isolated from the Qaidam basin of China.</title>
        <authorList>
            <person name="Ma Y."/>
            <person name="Jiang K."/>
            <person name="Xue Y."/>
        </authorList>
    </citation>
    <scope>NUCLEOTIDE SEQUENCE [LARGE SCALE GENOMIC DNA]</scope>
    <source>
        <strain evidence="9">H3B36</strain>
    </source>
</reference>
<dbReference type="Proteomes" id="UP000034029">
    <property type="component" value="Chromosome"/>
</dbReference>
<dbReference type="EMBL" id="FOTB01000002">
    <property type="protein sequence ID" value="SFK66521.1"/>
    <property type="molecule type" value="Genomic_DNA"/>
</dbReference>
<evidence type="ECO:0000313" key="10">
    <source>
        <dbReference type="Proteomes" id="UP000183090"/>
    </source>
</evidence>
<evidence type="ECO:0000256" key="5">
    <source>
        <dbReference type="SAM" id="Phobius"/>
    </source>
</evidence>
<sequence length="234" mass="25881">MNAGRIIAIFEKDLKEFTRNMMLFTSILTPIVLAFMYGNMGEPNEGFPPVIISIIVGVAFSAILCSGIMTMMAEENEKDTLRGLVQSPASMMDILIGKSLVVIMMTAISLILSLIIMDADLSWSPAVIAAMLLLGIFFLNLGVAVGLEVKSVATTSVYMLPIMMVFGFTPMLEIMITDETNIVRQIVDYSPLYQYVFIQEGETTLPLLILGGWVFLSFVYAAWAFKKRMNDEGK</sequence>
<dbReference type="InterPro" id="IPR013525">
    <property type="entry name" value="ABC2_TM"/>
</dbReference>
<gene>
    <name evidence="7" type="ORF">AAT16_13735</name>
    <name evidence="8" type="ORF">SAMN05216235_1009</name>
</gene>
<evidence type="ECO:0000256" key="3">
    <source>
        <dbReference type="ARBA" id="ARBA00022989"/>
    </source>
</evidence>
<evidence type="ECO:0000259" key="6">
    <source>
        <dbReference type="Pfam" id="PF12698"/>
    </source>
</evidence>
<evidence type="ECO:0000313" key="9">
    <source>
        <dbReference type="Proteomes" id="UP000034029"/>
    </source>
</evidence>
<evidence type="ECO:0000256" key="4">
    <source>
        <dbReference type="ARBA" id="ARBA00023136"/>
    </source>
</evidence>
<accession>A0A0F7HPP4</accession>
<evidence type="ECO:0000313" key="7">
    <source>
        <dbReference type="EMBL" id="AKG75151.1"/>
    </source>
</evidence>
<dbReference type="Pfam" id="PF12698">
    <property type="entry name" value="ABC2_membrane_3"/>
    <property type="match status" value="1"/>
</dbReference>
<protein>
    <submittedName>
        <fullName evidence="8">ABC-2 type transport system permease protein</fullName>
    </submittedName>
</protein>
<reference evidence="7 9" key="1">
    <citation type="journal article" date="2015" name="Int. J. Syst. Evol. Microbiol.">
        <title>Complete genome sequence of Salinicoccus halodurans H3B36, isolated from the Qaidam Basin in China.</title>
        <authorList>
            <person name="Jiang K."/>
            <person name="Xue Y."/>
            <person name="Ma Y."/>
        </authorList>
    </citation>
    <scope>NUCLEOTIDE SEQUENCE [LARGE SCALE GENOMIC DNA]</scope>
    <source>
        <strain evidence="7 9">H3B36</strain>
    </source>
</reference>
<feature type="transmembrane region" description="Helical" evidence="5">
    <location>
        <begin position="205"/>
        <end position="225"/>
    </location>
</feature>
<dbReference type="GO" id="GO:0140359">
    <property type="term" value="F:ABC-type transporter activity"/>
    <property type="evidence" value="ECO:0007669"/>
    <property type="project" value="InterPro"/>
</dbReference>
<feature type="transmembrane region" description="Helical" evidence="5">
    <location>
        <begin position="123"/>
        <end position="145"/>
    </location>
</feature>
<keyword evidence="2 5" id="KW-0812">Transmembrane</keyword>
<dbReference type="KEGG" id="shv:AAT16_13735"/>
<dbReference type="RefSeq" id="WP_046791328.1">
    <property type="nucleotide sequence ID" value="NZ_CP011366.1"/>
</dbReference>
<feature type="domain" description="ABC-2 type transporter transmembrane" evidence="6">
    <location>
        <begin position="42"/>
        <end position="196"/>
    </location>
</feature>
<feature type="transmembrane region" description="Helical" evidence="5">
    <location>
        <begin position="94"/>
        <end position="117"/>
    </location>
</feature>
<evidence type="ECO:0000313" key="8">
    <source>
        <dbReference type="EMBL" id="SFK66521.1"/>
    </source>
</evidence>
<dbReference type="PANTHER" id="PTHR43471">
    <property type="entry name" value="ABC TRANSPORTER PERMEASE"/>
    <property type="match status" value="1"/>
</dbReference>
<comment type="subcellular location">
    <subcellularLocation>
        <location evidence="1">Membrane</location>
        <topology evidence="1">Multi-pass membrane protein</topology>
    </subcellularLocation>
</comment>
<dbReference type="PANTHER" id="PTHR43471:SF1">
    <property type="entry name" value="ABC TRANSPORTER PERMEASE PROTEIN NOSY-RELATED"/>
    <property type="match status" value="1"/>
</dbReference>
<dbReference type="OrthoDB" id="3182222at2"/>
<keyword evidence="3 5" id="KW-1133">Transmembrane helix</keyword>
<reference evidence="8 10" key="3">
    <citation type="submission" date="2016-10" db="EMBL/GenBank/DDBJ databases">
        <authorList>
            <person name="Varghese N."/>
            <person name="Submissions S."/>
        </authorList>
    </citation>
    <scope>NUCLEOTIDE SEQUENCE [LARGE SCALE GENOMIC DNA]</scope>
    <source>
        <strain evidence="8 10">CGMCC 1.6501</strain>
    </source>
</reference>
<evidence type="ECO:0000256" key="1">
    <source>
        <dbReference type="ARBA" id="ARBA00004141"/>
    </source>
</evidence>
<feature type="transmembrane region" description="Helical" evidence="5">
    <location>
        <begin position="50"/>
        <end position="73"/>
    </location>
</feature>
<dbReference type="GO" id="GO:0016020">
    <property type="term" value="C:membrane"/>
    <property type="evidence" value="ECO:0007669"/>
    <property type="project" value="UniProtKB-SubCell"/>
</dbReference>
<dbReference type="Proteomes" id="UP000183090">
    <property type="component" value="Unassembled WGS sequence"/>
</dbReference>
<name>A0A0F7HPP4_9STAP</name>
<evidence type="ECO:0000256" key="2">
    <source>
        <dbReference type="ARBA" id="ARBA00022692"/>
    </source>
</evidence>
<feature type="transmembrane region" description="Helical" evidence="5">
    <location>
        <begin position="157"/>
        <end position="176"/>
    </location>
</feature>